<reference evidence="13 14" key="1">
    <citation type="journal article" date="2015" name="Genome Biol. Evol.">
        <title>Comparative Genomics of a Bacterivorous Green Alga Reveals Evolutionary Causalities and Consequences of Phago-Mixotrophic Mode of Nutrition.</title>
        <authorList>
            <person name="Burns J.A."/>
            <person name="Paasch A."/>
            <person name="Narechania A."/>
            <person name="Kim E."/>
        </authorList>
    </citation>
    <scope>NUCLEOTIDE SEQUENCE [LARGE SCALE GENOMIC DNA]</scope>
    <source>
        <strain evidence="13 14">PLY_AMNH</strain>
    </source>
</reference>
<organism evidence="13 14">
    <name type="scientific">Cymbomonas tetramitiformis</name>
    <dbReference type="NCBI Taxonomy" id="36881"/>
    <lineage>
        <taxon>Eukaryota</taxon>
        <taxon>Viridiplantae</taxon>
        <taxon>Chlorophyta</taxon>
        <taxon>Pyramimonadophyceae</taxon>
        <taxon>Pyramimonadales</taxon>
        <taxon>Pyramimonadaceae</taxon>
        <taxon>Cymbomonas</taxon>
    </lineage>
</organism>
<evidence type="ECO:0000256" key="2">
    <source>
        <dbReference type="ARBA" id="ARBA00004496"/>
    </source>
</evidence>
<keyword evidence="7 12" id="KW-0694">RNA-binding</keyword>
<dbReference type="PANTHER" id="PTHR12860:SF0">
    <property type="entry name" value="SIGNAL RECOGNITION PARTICLE SUBUNIT SRP68"/>
    <property type="match status" value="1"/>
</dbReference>
<evidence type="ECO:0000256" key="3">
    <source>
        <dbReference type="ARBA" id="ARBA00004604"/>
    </source>
</evidence>
<keyword evidence="10 12" id="KW-0687">Ribonucleoprotein</keyword>
<proteinExistence type="inferred from homology"/>
<comment type="subcellular location">
    <subcellularLocation>
        <location evidence="2 12">Cytoplasm</location>
    </subcellularLocation>
    <subcellularLocation>
        <location evidence="1">Endoplasmic reticulum</location>
    </subcellularLocation>
    <subcellularLocation>
        <location evidence="3">Nucleus</location>
        <location evidence="3">Nucleolus</location>
    </subcellularLocation>
</comment>
<dbReference type="GO" id="GO:0005786">
    <property type="term" value="C:signal recognition particle, endoplasmic reticulum targeting"/>
    <property type="evidence" value="ECO:0007669"/>
    <property type="project" value="UniProtKB-KW"/>
</dbReference>
<dbReference type="EMBL" id="LGRX02015170">
    <property type="protein sequence ID" value="KAK3263671.1"/>
    <property type="molecule type" value="Genomic_DNA"/>
</dbReference>
<dbReference type="GO" id="GO:0005730">
    <property type="term" value="C:nucleolus"/>
    <property type="evidence" value="ECO:0007669"/>
    <property type="project" value="UniProtKB-SubCell"/>
</dbReference>
<evidence type="ECO:0000256" key="8">
    <source>
        <dbReference type="ARBA" id="ARBA00023135"/>
    </source>
</evidence>
<dbReference type="FunFam" id="1.10.3450.40:FF:000001">
    <property type="entry name" value="Signal recognition particle subunit SRP68"/>
    <property type="match status" value="1"/>
</dbReference>
<dbReference type="Pfam" id="PF16969">
    <property type="entry name" value="SRP68"/>
    <property type="match status" value="1"/>
</dbReference>
<evidence type="ECO:0000313" key="14">
    <source>
        <dbReference type="Proteomes" id="UP001190700"/>
    </source>
</evidence>
<accession>A0AAE0KWT8</accession>
<dbReference type="GO" id="GO:0030942">
    <property type="term" value="F:endoplasmic reticulum signal peptide binding"/>
    <property type="evidence" value="ECO:0007669"/>
    <property type="project" value="InterPro"/>
</dbReference>
<evidence type="ECO:0000256" key="1">
    <source>
        <dbReference type="ARBA" id="ARBA00004240"/>
    </source>
</evidence>
<gene>
    <name evidence="13" type="ORF">CYMTET_27538</name>
</gene>
<dbReference type="InterPro" id="IPR034652">
    <property type="entry name" value="SRP68-RBD"/>
</dbReference>
<protein>
    <recommendedName>
        <fullName evidence="11 12">Signal recognition particle subunit SRP68</fullName>
        <shortName evidence="12">SRP68</shortName>
    </recommendedName>
</protein>
<dbReference type="InterPro" id="IPR038253">
    <property type="entry name" value="SRP68_N_sf"/>
</dbReference>
<dbReference type="Proteomes" id="UP001190700">
    <property type="component" value="Unassembled WGS sequence"/>
</dbReference>
<comment type="function">
    <text evidence="12">Component of the signal recognition particle (SRP) complex, a ribonucleoprotein complex that mediates the cotranslational targeting of secretory and membrane proteins to the endoplasmic reticulum (ER). The SRP complex interacts with the signal sequence in nascent secretory and membrane proteins and directs them to the membrane of the ER.</text>
</comment>
<comment type="caution">
    <text evidence="13">The sequence shown here is derived from an EMBL/GenBank/DDBJ whole genome shotgun (WGS) entry which is preliminary data.</text>
</comment>
<evidence type="ECO:0000313" key="13">
    <source>
        <dbReference type="EMBL" id="KAK3263671.1"/>
    </source>
</evidence>
<keyword evidence="9" id="KW-0539">Nucleus</keyword>
<evidence type="ECO:0000256" key="5">
    <source>
        <dbReference type="ARBA" id="ARBA00022490"/>
    </source>
</evidence>
<dbReference type="GO" id="GO:0005829">
    <property type="term" value="C:cytosol"/>
    <property type="evidence" value="ECO:0007669"/>
    <property type="project" value="UniProtKB-ARBA"/>
</dbReference>
<comment type="similarity">
    <text evidence="4 12">Belongs to the SRP68 family.</text>
</comment>
<dbReference type="GO" id="GO:0005047">
    <property type="term" value="F:signal recognition particle binding"/>
    <property type="evidence" value="ECO:0007669"/>
    <property type="project" value="InterPro"/>
</dbReference>
<keyword evidence="5 12" id="KW-0963">Cytoplasm</keyword>
<evidence type="ECO:0000256" key="10">
    <source>
        <dbReference type="ARBA" id="ARBA00023274"/>
    </source>
</evidence>
<sequence length="620" mass="69210">MSEASLVPAADSDMEVDTAAHPTQPFSFNLLQTIKKAQSVHGLRHGDYTRYRHYCTRRLRRLYTSLKFLHGRKKFEKKVMLPEHVVDVRYLYILLVSAERAWSYAMELKQDVASEPRRRFRLLRRLCKAEKWATELAKMSSLKADSRTALEAEAYASWMSASVSFEKENDWEGALGKFLRTRTVYEQLSKLKGDMEQQALCRERVEELEPSIRYCEYNLKRAGKSGGSYSDLRDLDSVDSPGDDLLKSKLESVLAEERTRQAEKMSELSWQGKDLPVRNNSTRLSILNAQALVKQLEQIDDDKHEKKMGIYDKCFIQYNDAKRQIRDDLSLVSSDRGDEGDAIRSELNTLDFAVNAMLLQQTINRNKMMVGVAQAQLERQQAEQGEKDASRKGEKTVRPADLVKLYNTLLANLSELSDSSLTSAGASEEEAQTLVVEQCRAEEVAVRAARCYYLSQAHSAQGGSTEAYLLLGRAIEHAQEAIKLATARGEAGAQALPTLQSLLSRARTQRCLVHANVAENAANEESALGKEMGDMALKHKPGAPSKWLVENLDEYAAAAGKKGAGGAHILEIPPALQAVQSLPIVLDAAFDSVEFPSLDGRCKAAPAKGRLQRFFGWGAK</sequence>
<keyword evidence="6" id="KW-0256">Endoplasmic reticulum</keyword>
<evidence type="ECO:0000256" key="12">
    <source>
        <dbReference type="PIRNR" id="PIRNR038995"/>
    </source>
</evidence>
<dbReference type="AlphaFoldDB" id="A0AAE0KWT8"/>
<dbReference type="GO" id="GO:0006614">
    <property type="term" value="P:SRP-dependent cotranslational protein targeting to membrane"/>
    <property type="evidence" value="ECO:0007669"/>
    <property type="project" value="InterPro"/>
</dbReference>
<evidence type="ECO:0000256" key="7">
    <source>
        <dbReference type="ARBA" id="ARBA00022884"/>
    </source>
</evidence>
<keyword evidence="8 12" id="KW-0733">Signal recognition particle</keyword>
<dbReference type="PANTHER" id="PTHR12860">
    <property type="entry name" value="SIGNAL RECOGNITION PARTICLE 68 KDA PROTEIN"/>
    <property type="match status" value="1"/>
</dbReference>
<dbReference type="GO" id="GO:0005783">
    <property type="term" value="C:endoplasmic reticulum"/>
    <property type="evidence" value="ECO:0007669"/>
    <property type="project" value="UniProtKB-SubCell"/>
</dbReference>
<evidence type="ECO:0000256" key="6">
    <source>
        <dbReference type="ARBA" id="ARBA00022824"/>
    </source>
</evidence>
<dbReference type="GO" id="GO:0008312">
    <property type="term" value="F:7S RNA binding"/>
    <property type="evidence" value="ECO:0007669"/>
    <property type="project" value="InterPro"/>
</dbReference>
<dbReference type="CDD" id="cd15481">
    <property type="entry name" value="SRP68-RBD"/>
    <property type="match status" value="1"/>
</dbReference>
<dbReference type="InterPro" id="IPR026258">
    <property type="entry name" value="SRP68"/>
</dbReference>
<name>A0AAE0KWT8_9CHLO</name>
<keyword evidence="14" id="KW-1185">Reference proteome</keyword>
<dbReference type="PIRSF" id="PIRSF038995">
    <property type="entry name" value="SRP68"/>
    <property type="match status" value="1"/>
</dbReference>
<dbReference type="Gene3D" id="1.10.3450.40">
    <property type="entry name" value="Signal recognition particle, SRP68 subunit, RNA-binding domain"/>
    <property type="match status" value="1"/>
</dbReference>
<evidence type="ECO:0000256" key="4">
    <source>
        <dbReference type="ARBA" id="ARBA00009352"/>
    </source>
</evidence>
<evidence type="ECO:0000256" key="11">
    <source>
        <dbReference type="ARBA" id="ARBA00029498"/>
    </source>
</evidence>
<evidence type="ECO:0000256" key="9">
    <source>
        <dbReference type="ARBA" id="ARBA00023242"/>
    </source>
</evidence>